<dbReference type="Pfam" id="PF07969">
    <property type="entry name" value="Amidohydro_3"/>
    <property type="match status" value="1"/>
</dbReference>
<organism evidence="2 3">
    <name type="scientific">Demequina sediminis</name>
    <dbReference type="NCBI Taxonomy" id="1930058"/>
    <lineage>
        <taxon>Bacteria</taxon>
        <taxon>Bacillati</taxon>
        <taxon>Actinomycetota</taxon>
        <taxon>Actinomycetes</taxon>
        <taxon>Micrococcales</taxon>
        <taxon>Demequinaceae</taxon>
        <taxon>Demequina</taxon>
    </lineage>
</organism>
<name>A0ABP9WGQ5_9MICO</name>
<sequence length="470" mass="49443">MHDLILRHARVHADAGPVEIAIADGVIVAVGENVGPGREQIDLDGRAVIPGLWDAHVHFSQWARTRTRLDVSAAESVAHAAALVRAVPHDGLVVGFGFRWATWPEPPTAKALDAARAAPTVLVSGDLHTTWVNTAAARELGSRPGLLREDEAFAAQRALDTSPVPPPVIADAVRAASARGVVGIVDLELADNVESWAARIASGVDGLRVIAGFYEDLLDARVEAAARTGDAVEGCRGLLRHGPLKVITDGSLNTRTAHCVRPYGGGGVGVQNVDATRLRALMARAHAAGIESAIHAIGDRANSIALDAFEFTGARGSIEHAQLLEDADVARFARLGVTASVQPEHALDDRDVADDLWPDRTHRAFALRSLRDAGARIVLGSDAPVAPLDPWIAISAAVSRARDGRAAWHPEQRIGVDEALGMSTRTSLVPGQPADIVALDASLGDTDPLALRTQAVALTMVGGRVTHDAR</sequence>
<proteinExistence type="predicted"/>
<gene>
    <name evidence="2" type="primary">nfdA</name>
    <name evidence="2" type="ORF">Lsed01_00352</name>
</gene>
<dbReference type="Gene3D" id="2.30.40.10">
    <property type="entry name" value="Urease, subunit C, domain 1"/>
    <property type="match status" value="1"/>
</dbReference>
<dbReference type="RefSeq" id="WP_286216004.1">
    <property type="nucleotide sequence ID" value="NZ_AP027736.1"/>
</dbReference>
<keyword evidence="3" id="KW-1185">Reference proteome</keyword>
<feature type="domain" description="Amidohydrolase 3" evidence="1">
    <location>
        <begin position="41"/>
        <end position="467"/>
    </location>
</feature>
<dbReference type="PANTHER" id="PTHR22642:SF2">
    <property type="entry name" value="PROTEIN LONG AFTER FAR-RED 3"/>
    <property type="match status" value="1"/>
</dbReference>
<protein>
    <submittedName>
        <fullName evidence="2">N-substituted formamide deformylase</fullName>
    </submittedName>
</protein>
<accession>A0ABP9WGQ5</accession>
<dbReference type="InterPro" id="IPR011059">
    <property type="entry name" value="Metal-dep_hydrolase_composite"/>
</dbReference>
<reference evidence="2 3" key="1">
    <citation type="submission" date="2024-02" db="EMBL/GenBank/DDBJ databases">
        <title>Lysinimicrobium sediminis NBRC 112286.</title>
        <authorList>
            <person name="Ichikawa N."/>
            <person name="Katano-Makiyama Y."/>
            <person name="Hidaka K."/>
        </authorList>
    </citation>
    <scope>NUCLEOTIDE SEQUENCE [LARGE SCALE GENOMIC DNA]</scope>
    <source>
        <strain evidence="2 3">NBRC 112286</strain>
    </source>
</reference>
<dbReference type="InterPro" id="IPR032466">
    <property type="entry name" value="Metal_Hydrolase"/>
</dbReference>
<dbReference type="SUPFAM" id="SSF51338">
    <property type="entry name" value="Composite domain of metallo-dependent hydrolases"/>
    <property type="match status" value="1"/>
</dbReference>
<dbReference type="Gene3D" id="3.20.20.140">
    <property type="entry name" value="Metal-dependent hydrolases"/>
    <property type="match status" value="1"/>
</dbReference>
<dbReference type="EMBL" id="BAABRR010000001">
    <property type="protein sequence ID" value="GAA5517935.1"/>
    <property type="molecule type" value="Genomic_DNA"/>
</dbReference>
<dbReference type="SUPFAM" id="SSF51556">
    <property type="entry name" value="Metallo-dependent hydrolases"/>
    <property type="match status" value="1"/>
</dbReference>
<dbReference type="InterPro" id="IPR013108">
    <property type="entry name" value="Amidohydro_3"/>
</dbReference>
<dbReference type="PANTHER" id="PTHR22642">
    <property type="entry name" value="IMIDAZOLONEPROPIONASE"/>
    <property type="match status" value="1"/>
</dbReference>
<evidence type="ECO:0000259" key="1">
    <source>
        <dbReference type="Pfam" id="PF07969"/>
    </source>
</evidence>
<evidence type="ECO:0000313" key="3">
    <source>
        <dbReference type="Proteomes" id="UP001426770"/>
    </source>
</evidence>
<dbReference type="Gene3D" id="3.10.310.70">
    <property type="match status" value="1"/>
</dbReference>
<evidence type="ECO:0000313" key="2">
    <source>
        <dbReference type="EMBL" id="GAA5517935.1"/>
    </source>
</evidence>
<dbReference type="Proteomes" id="UP001426770">
    <property type="component" value="Unassembled WGS sequence"/>
</dbReference>
<comment type="caution">
    <text evidence="2">The sequence shown here is derived from an EMBL/GenBank/DDBJ whole genome shotgun (WGS) entry which is preliminary data.</text>
</comment>